<dbReference type="PRINTS" id="PR00465">
    <property type="entry name" value="EP450IV"/>
</dbReference>
<dbReference type="GO" id="GO:0016125">
    <property type="term" value="P:sterol metabolic process"/>
    <property type="evidence" value="ECO:0007669"/>
    <property type="project" value="TreeGrafter"/>
</dbReference>
<comment type="cofactor">
    <cofactor evidence="1 7">
        <name>heme</name>
        <dbReference type="ChEBI" id="CHEBI:30413"/>
    </cofactor>
</comment>
<evidence type="ECO:0000256" key="5">
    <source>
        <dbReference type="ARBA" id="ARBA00023004"/>
    </source>
</evidence>
<feature type="region of interest" description="Disordered" evidence="8">
    <location>
        <begin position="290"/>
        <end position="310"/>
    </location>
</feature>
<gene>
    <name evidence="9" type="ORF">RDB_LOCUS112485</name>
</gene>
<dbReference type="Pfam" id="PF00067">
    <property type="entry name" value="p450"/>
    <property type="match status" value="1"/>
</dbReference>
<dbReference type="CDD" id="cd11082">
    <property type="entry name" value="CYP61_CYP710"/>
    <property type="match status" value="1"/>
</dbReference>
<evidence type="ECO:0000256" key="3">
    <source>
        <dbReference type="ARBA" id="ARBA00022723"/>
    </source>
</evidence>
<dbReference type="GO" id="GO:0000249">
    <property type="term" value="F:C-22 sterol desaturase (NADPH) activity"/>
    <property type="evidence" value="ECO:0007669"/>
    <property type="project" value="UniProtKB-EC"/>
</dbReference>
<dbReference type="InterPro" id="IPR017972">
    <property type="entry name" value="Cyt_P450_CS"/>
</dbReference>
<dbReference type="PANTHER" id="PTHR24286">
    <property type="entry name" value="CYTOCHROME P450 26"/>
    <property type="match status" value="1"/>
</dbReference>
<dbReference type="SUPFAM" id="SSF48264">
    <property type="entry name" value="Cytochrome P450"/>
    <property type="match status" value="1"/>
</dbReference>
<sequence>MPGSINNISTAVFFDPVARRIPKIHLDTKHLDGQVYIHLRSIIESGGGRTTPYKEAASIWIVSPDAPDALGDPPHHVTMLYAPWLIACSKKGCFLGSEQEDWCGFRVPLKESIPPSLSYPELEPTPAPKPNSFSVRNPVHLPSEQPTNHSQNTELNLAKWVSADISEAFKYPSVIPAIRVWQIDLTGCPNPPHVHTLDPLNAAGKRTYSDTELIWMVDTIQWCLNEYPDMSLNAVCEVLSRKVKSSLPYVDGQGYTARIRRYLQWFAGKSPLLAERLRDYHDTHVSAPIEVSDTETPPLPTVRTPTEETRGQHWVARGFNTEPKKTTFTAADRAAFIRFAAARPSGMEPTGMERSIDVWARFAAMYPHHSASSWRDILHHAPFLTPTMESVIQRARDFTTSAGIPVSTAISSFSPADVGSGLFTEVSGRTWLATGLAVAGSLLVLEQTVYRMKKRHLPGAKWTIPIIGKFTDSLNPTLEGYKKQWDSGALSAVSVFNIFIVIASSNEYTRKIFNSPMFAEPCLVASAKQVLLKENWVFLTGKVHSDYRRVLNQLFTRKALSMYLAHQDAISRKYFAEWLKNASTEHQESMLPMRNLNMEASLRVFCGRHIPTEAAYEISDKYWLITKALELVNFPLAIPGTKVWNAIQARKAAMIYLTDAARKSKIAMAAGQEPECLIDEWVKEMMAGDEKKKEYSDHEMAMVVLSFLFASQDAMSSAIIYLFQHLADYPEVLAKVREEQYRVRNGDVTKPLTLDMLDEMPYIRAVVKESLRLKPPVTMVPYKTLKPFPISEDYTVPAGAMIIPSLYPSLHDEDIYPDPGNFLPERWLDPESSANKNPRNYMVFGAGPHRCIGVEYTMMHLSTVMGTAAVLMDWDHKITPESNEVQMIATIFPKDGCHLKFTPRAN</sequence>
<feature type="region of interest" description="Disordered" evidence="8">
    <location>
        <begin position="118"/>
        <end position="152"/>
    </location>
</feature>
<feature type="binding site" description="axial binding residue" evidence="7">
    <location>
        <position position="851"/>
    </location>
    <ligand>
        <name>heme</name>
        <dbReference type="ChEBI" id="CHEBI:30413"/>
    </ligand>
    <ligandPart>
        <name>Fe</name>
        <dbReference type="ChEBI" id="CHEBI:18248"/>
    </ligandPart>
</feature>
<dbReference type="EC" id="1.14.19.41" evidence="6"/>
<dbReference type="PANTHER" id="PTHR24286:SF228">
    <property type="entry name" value="C-22 STEROL DESATURASE ERG5"/>
    <property type="match status" value="1"/>
</dbReference>
<dbReference type="InterPro" id="IPR036396">
    <property type="entry name" value="Cyt_P450_sf"/>
</dbReference>
<comment type="similarity">
    <text evidence="2">Belongs to the cytochrome P450 family.</text>
</comment>
<evidence type="ECO:0000256" key="7">
    <source>
        <dbReference type="PIRSR" id="PIRSR602403-1"/>
    </source>
</evidence>
<dbReference type="EMBL" id="CAJMWS010000329">
    <property type="protein sequence ID" value="CAE6433069.1"/>
    <property type="molecule type" value="Genomic_DNA"/>
</dbReference>
<dbReference type="GO" id="GO:0004497">
    <property type="term" value="F:monooxygenase activity"/>
    <property type="evidence" value="ECO:0007669"/>
    <property type="project" value="InterPro"/>
</dbReference>
<name>A0A8H2XQM7_9AGAM</name>
<evidence type="ECO:0000256" key="8">
    <source>
        <dbReference type="SAM" id="MobiDB-lite"/>
    </source>
</evidence>
<keyword evidence="7" id="KW-0349">Heme</keyword>
<keyword evidence="3 7" id="KW-0479">Metal-binding</keyword>
<organism evidence="9 10">
    <name type="scientific">Rhizoctonia solani</name>
    <dbReference type="NCBI Taxonomy" id="456999"/>
    <lineage>
        <taxon>Eukaryota</taxon>
        <taxon>Fungi</taxon>
        <taxon>Dikarya</taxon>
        <taxon>Basidiomycota</taxon>
        <taxon>Agaricomycotina</taxon>
        <taxon>Agaricomycetes</taxon>
        <taxon>Cantharellales</taxon>
        <taxon>Ceratobasidiaceae</taxon>
        <taxon>Rhizoctonia</taxon>
    </lineage>
</organism>
<dbReference type="PROSITE" id="PS00086">
    <property type="entry name" value="CYTOCHROME_P450"/>
    <property type="match status" value="1"/>
</dbReference>
<accession>A0A8H2XQM7</accession>
<reference evidence="9" key="1">
    <citation type="submission" date="2021-01" db="EMBL/GenBank/DDBJ databases">
        <authorList>
            <person name="Kaushik A."/>
        </authorList>
    </citation>
    <scope>NUCLEOTIDE SEQUENCE</scope>
    <source>
        <strain evidence="9">AG1-1C</strain>
    </source>
</reference>
<dbReference type="AlphaFoldDB" id="A0A8H2XQM7"/>
<proteinExistence type="inferred from homology"/>
<dbReference type="InterPro" id="IPR001128">
    <property type="entry name" value="Cyt_P450"/>
</dbReference>
<dbReference type="InterPro" id="IPR002403">
    <property type="entry name" value="Cyt_P450_E_grp-IV"/>
</dbReference>
<comment type="caution">
    <text evidence="9">The sequence shown here is derived from an EMBL/GenBank/DDBJ whole genome shotgun (WGS) entry which is preliminary data.</text>
</comment>
<protein>
    <recommendedName>
        <fullName evidence="6">sterol 22-desaturase</fullName>
        <ecNumber evidence="6">1.14.19.41</ecNumber>
    </recommendedName>
</protein>
<keyword evidence="5 7" id="KW-0408">Iron</keyword>
<evidence type="ECO:0000256" key="6">
    <source>
        <dbReference type="ARBA" id="ARBA00039038"/>
    </source>
</evidence>
<evidence type="ECO:0000313" key="10">
    <source>
        <dbReference type="Proteomes" id="UP000663846"/>
    </source>
</evidence>
<evidence type="ECO:0000256" key="2">
    <source>
        <dbReference type="ARBA" id="ARBA00010617"/>
    </source>
</evidence>
<evidence type="ECO:0000256" key="1">
    <source>
        <dbReference type="ARBA" id="ARBA00001971"/>
    </source>
</evidence>
<dbReference type="Gene3D" id="1.10.630.10">
    <property type="entry name" value="Cytochrome P450"/>
    <property type="match status" value="1"/>
</dbReference>
<dbReference type="GO" id="GO:0005506">
    <property type="term" value="F:iron ion binding"/>
    <property type="evidence" value="ECO:0007669"/>
    <property type="project" value="InterPro"/>
</dbReference>
<evidence type="ECO:0000256" key="4">
    <source>
        <dbReference type="ARBA" id="ARBA00023002"/>
    </source>
</evidence>
<dbReference type="GO" id="GO:0020037">
    <property type="term" value="F:heme binding"/>
    <property type="evidence" value="ECO:0007669"/>
    <property type="project" value="InterPro"/>
</dbReference>
<keyword evidence="4" id="KW-0560">Oxidoreductase</keyword>
<dbReference type="Proteomes" id="UP000663846">
    <property type="component" value="Unassembled WGS sequence"/>
</dbReference>
<dbReference type="FunFam" id="1.10.630.10:FF:000021">
    <property type="entry name" value="Cytochrome P450 61"/>
    <property type="match status" value="1"/>
</dbReference>
<evidence type="ECO:0000313" key="9">
    <source>
        <dbReference type="EMBL" id="CAE6433069.1"/>
    </source>
</evidence>